<proteinExistence type="inferred from homology"/>
<keyword evidence="7 14" id="KW-1133">Transmembrane helix</keyword>
<dbReference type="PANTHER" id="PTHR48086:SF3">
    <property type="entry name" value="SODIUM_PROLINE SYMPORTER"/>
    <property type="match status" value="1"/>
</dbReference>
<feature type="transmembrane region" description="Helical" evidence="14">
    <location>
        <begin position="6"/>
        <end position="23"/>
    </location>
</feature>
<feature type="transmembrane region" description="Helical" evidence="14">
    <location>
        <begin position="447"/>
        <end position="468"/>
    </location>
</feature>
<dbReference type="CDD" id="cd10322">
    <property type="entry name" value="SLC5sbd"/>
    <property type="match status" value="1"/>
</dbReference>
<dbReference type="RefSeq" id="WP_147738741.1">
    <property type="nucleotide sequence ID" value="NZ_SAXU01000001.1"/>
</dbReference>
<dbReference type="EMBL" id="SAXU01000001">
    <property type="protein sequence ID" value="TXJ20603.1"/>
    <property type="molecule type" value="Genomic_DNA"/>
</dbReference>
<evidence type="ECO:0000256" key="14">
    <source>
        <dbReference type="SAM" id="Phobius"/>
    </source>
</evidence>
<keyword evidence="10 14" id="KW-0472">Membrane</keyword>
<evidence type="ECO:0000256" key="3">
    <source>
        <dbReference type="ARBA" id="ARBA00022448"/>
    </source>
</evidence>
<evidence type="ECO:0000256" key="5">
    <source>
        <dbReference type="ARBA" id="ARBA00022692"/>
    </source>
</evidence>
<dbReference type="PANTHER" id="PTHR48086">
    <property type="entry name" value="SODIUM/PROLINE SYMPORTER-RELATED"/>
    <property type="match status" value="1"/>
</dbReference>
<comment type="catalytic activity">
    <reaction evidence="12">
        <text>L-proline(in) + Na(+)(in) = L-proline(out) + Na(+)(out)</text>
        <dbReference type="Rhea" id="RHEA:28967"/>
        <dbReference type="ChEBI" id="CHEBI:29101"/>
        <dbReference type="ChEBI" id="CHEBI:60039"/>
    </reaction>
</comment>
<evidence type="ECO:0000313" key="16">
    <source>
        <dbReference type="Proteomes" id="UP000324638"/>
    </source>
</evidence>
<dbReference type="Proteomes" id="UP000324638">
    <property type="component" value="Unassembled WGS sequence"/>
</dbReference>
<feature type="transmembrane region" description="Helical" evidence="14">
    <location>
        <begin position="76"/>
        <end position="96"/>
    </location>
</feature>
<feature type="transmembrane region" description="Helical" evidence="14">
    <location>
        <begin position="191"/>
        <end position="208"/>
    </location>
</feature>
<feature type="transmembrane region" description="Helical" evidence="14">
    <location>
        <begin position="244"/>
        <end position="265"/>
    </location>
</feature>
<dbReference type="AlphaFoldDB" id="A0A5C8D6D5"/>
<dbReference type="InterPro" id="IPR001734">
    <property type="entry name" value="Na/solute_symporter"/>
</dbReference>
<keyword evidence="11" id="KW-0739">Sodium transport</keyword>
<sequence>MTNWIIFIVSSLILLSVGFWSQLRIKKYKSDSQGFLLGAKSIGAFIGAGTLMATGYSGWGFIGSPGTTYAYGTIEVLSNFFFAPAITFGTLFFAGFMKRRAEESGGFTVPEYISTTHRGDVIQKRIVHCFGGLATFVFLSVFSIGQVRAVGLLASQWLGISQEISSMLVMIVIIIFTVQGGLLAVAITDTMMCMGMVIGALVVFFAIIKDISIGELIQRVGEIKPEFINPETSTPYGQGKYSCFLVFIYAFLFTTTLPYMSVRFLSFKDNINIPLTALIMAPIGIILSFIPLAGLYMFYKQPGLANPDSAMPVFLTTYLPPFLGGFIILFILFAMMSTISSVLQALAAALSHDLVVSISGKHKASSSLVNRIGVVVTGILCIVLTYLAPQGMLNQIAYIGTGGLIAMFVGPIMMRPIVKANITAALSSMVVGFVLSTIFILKLKVGWVEAPIISGLFGSIVYLVVGFIGNGMKRFPDEETN</sequence>
<evidence type="ECO:0000256" key="8">
    <source>
        <dbReference type="ARBA" id="ARBA00023053"/>
    </source>
</evidence>
<evidence type="ECO:0000256" key="4">
    <source>
        <dbReference type="ARBA" id="ARBA00022475"/>
    </source>
</evidence>
<dbReference type="PROSITE" id="PS50283">
    <property type="entry name" value="NA_SOLUT_SYMP_3"/>
    <property type="match status" value="1"/>
</dbReference>
<keyword evidence="8" id="KW-0915">Sodium</keyword>
<comment type="similarity">
    <text evidence="2 13">Belongs to the sodium:solute symporter (SSF) (TC 2.A.21) family.</text>
</comment>
<evidence type="ECO:0000256" key="11">
    <source>
        <dbReference type="ARBA" id="ARBA00023201"/>
    </source>
</evidence>
<feature type="transmembrane region" description="Helical" evidence="14">
    <location>
        <begin position="420"/>
        <end position="441"/>
    </location>
</feature>
<feature type="transmembrane region" description="Helical" evidence="14">
    <location>
        <begin position="164"/>
        <end position="184"/>
    </location>
</feature>
<evidence type="ECO:0000256" key="9">
    <source>
        <dbReference type="ARBA" id="ARBA00023065"/>
    </source>
</evidence>
<dbReference type="GO" id="GO:0005886">
    <property type="term" value="C:plasma membrane"/>
    <property type="evidence" value="ECO:0007669"/>
    <property type="project" value="UniProtKB-SubCell"/>
</dbReference>
<evidence type="ECO:0000256" key="10">
    <source>
        <dbReference type="ARBA" id="ARBA00023136"/>
    </source>
</evidence>
<feature type="transmembrane region" description="Helical" evidence="14">
    <location>
        <begin position="126"/>
        <end position="144"/>
    </location>
</feature>
<keyword evidence="3" id="KW-0813">Transport</keyword>
<evidence type="ECO:0000256" key="13">
    <source>
        <dbReference type="RuleBase" id="RU362091"/>
    </source>
</evidence>
<keyword evidence="4" id="KW-1003">Cell membrane</keyword>
<dbReference type="GO" id="GO:0006814">
    <property type="term" value="P:sodium ion transport"/>
    <property type="evidence" value="ECO:0007669"/>
    <property type="project" value="UniProtKB-KW"/>
</dbReference>
<feature type="transmembrane region" description="Helical" evidence="14">
    <location>
        <begin position="319"/>
        <end position="347"/>
    </location>
</feature>
<feature type="transmembrane region" description="Helical" evidence="14">
    <location>
        <begin position="35"/>
        <end position="56"/>
    </location>
</feature>
<evidence type="ECO:0000256" key="2">
    <source>
        <dbReference type="ARBA" id="ARBA00006434"/>
    </source>
</evidence>
<evidence type="ECO:0000256" key="12">
    <source>
        <dbReference type="ARBA" id="ARBA00033708"/>
    </source>
</evidence>
<dbReference type="Pfam" id="PF00474">
    <property type="entry name" value="SSF"/>
    <property type="match status" value="1"/>
</dbReference>
<evidence type="ECO:0000256" key="1">
    <source>
        <dbReference type="ARBA" id="ARBA00004651"/>
    </source>
</evidence>
<reference evidence="15 16" key="1">
    <citation type="journal article" date="1992" name="Lakartidningen">
        <title>[Penicillin V and not amoxicillin is the first choice preparation in acute otitis].</title>
        <authorList>
            <person name="Kamme C."/>
            <person name="Lundgren K."/>
            <person name="Prellner K."/>
        </authorList>
    </citation>
    <scope>NUCLEOTIDE SEQUENCE [LARGE SCALE GENOMIC DNA]</scope>
    <source>
        <strain evidence="15 16">513A</strain>
    </source>
</reference>
<comment type="subcellular location">
    <subcellularLocation>
        <location evidence="1">Cell membrane</location>
        <topology evidence="1">Multi-pass membrane protein</topology>
    </subcellularLocation>
</comment>
<dbReference type="GO" id="GO:0015293">
    <property type="term" value="F:symporter activity"/>
    <property type="evidence" value="ECO:0007669"/>
    <property type="project" value="UniProtKB-KW"/>
</dbReference>
<dbReference type="InterPro" id="IPR038377">
    <property type="entry name" value="Na/Glc_symporter_sf"/>
</dbReference>
<dbReference type="InterPro" id="IPR050277">
    <property type="entry name" value="Sodium:Solute_Symporter"/>
</dbReference>
<keyword evidence="6" id="KW-0769">Symport</keyword>
<feature type="transmembrane region" description="Helical" evidence="14">
    <location>
        <begin position="368"/>
        <end position="389"/>
    </location>
</feature>
<feature type="transmembrane region" description="Helical" evidence="14">
    <location>
        <begin position="395"/>
        <end position="413"/>
    </location>
</feature>
<evidence type="ECO:0000256" key="7">
    <source>
        <dbReference type="ARBA" id="ARBA00022989"/>
    </source>
</evidence>
<gene>
    <name evidence="15" type="ORF">EPJ79_05530</name>
</gene>
<keyword evidence="9" id="KW-0406">Ion transport</keyword>
<name>A0A5C8D6D5_9SPIR</name>
<feature type="transmembrane region" description="Helical" evidence="14">
    <location>
        <begin position="277"/>
        <end position="299"/>
    </location>
</feature>
<protein>
    <submittedName>
        <fullName evidence="15">Sodium:solute symporter family protein</fullName>
    </submittedName>
</protein>
<accession>A0A5C8D6D5</accession>
<evidence type="ECO:0000256" key="6">
    <source>
        <dbReference type="ARBA" id="ARBA00022847"/>
    </source>
</evidence>
<keyword evidence="5 14" id="KW-0812">Transmembrane</keyword>
<dbReference type="Gene3D" id="1.20.1730.10">
    <property type="entry name" value="Sodium/glucose cotransporter"/>
    <property type="match status" value="1"/>
</dbReference>
<comment type="caution">
    <text evidence="15">The sequence shown here is derived from an EMBL/GenBank/DDBJ whole genome shotgun (WGS) entry which is preliminary data.</text>
</comment>
<evidence type="ECO:0000313" key="15">
    <source>
        <dbReference type="EMBL" id="TXJ20603.1"/>
    </source>
</evidence>
<organism evidence="15 16">
    <name type="scientific">Brachyspira aalborgi</name>
    <dbReference type="NCBI Taxonomy" id="29522"/>
    <lineage>
        <taxon>Bacteria</taxon>
        <taxon>Pseudomonadati</taxon>
        <taxon>Spirochaetota</taxon>
        <taxon>Spirochaetia</taxon>
        <taxon>Brachyspirales</taxon>
        <taxon>Brachyspiraceae</taxon>
        <taxon>Brachyspira</taxon>
    </lineage>
</organism>